<keyword evidence="9" id="KW-0732">Signal</keyword>
<keyword evidence="4" id="KW-0378">Hydrolase</keyword>
<keyword evidence="7" id="KW-0326">Glycosidase</keyword>
<evidence type="ECO:0000256" key="3">
    <source>
        <dbReference type="ARBA" id="ARBA00012601"/>
    </source>
</evidence>
<dbReference type="PANTHER" id="PTHR39730">
    <property type="entry name" value="ENDOGLUCANASE 1"/>
    <property type="match status" value="1"/>
</dbReference>
<feature type="non-terminal residue" evidence="11">
    <location>
        <position position="1"/>
    </location>
</feature>
<dbReference type="PANTHER" id="PTHR39730:SF1">
    <property type="entry name" value="ENDOGLUCANASE 1"/>
    <property type="match status" value="1"/>
</dbReference>
<evidence type="ECO:0000256" key="2">
    <source>
        <dbReference type="ARBA" id="ARBA00007793"/>
    </source>
</evidence>
<keyword evidence="5" id="KW-0136">Cellulose degradation</keyword>
<gene>
    <name evidence="11" type="ORF">PCOR1329_LOCUS10389</name>
</gene>
<dbReference type="Proteomes" id="UP001189429">
    <property type="component" value="Unassembled WGS sequence"/>
</dbReference>
<evidence type="ECO:0000256" key="1">
    <source>
        <dbReference type="ARBA" id="ARBA00000966"/>
    </source>
</evidence>
<keyword evidence="6" id="KW-0119">Carbohydrate metabolism</keyword>
<evidence type="ECO:0000256" key="8">
    <source>
        <dbReference type="ARBA" id="ARBA00023326"/>
    </source>
</evidence>
<dbReference type="InterPro" id="IPR052288">
    <property type="entry name" value="GH45_Enzymes"/>
</dbReference>
<comment type="caution">
    <text evidence="11">The sequence shown here is derived from an EMBL/GenBank/DDBJ whole genome shotgun (WGS) entry which is preliminary data.</text>
</comment>
<evidence type="ECO:0000256" key="7">
    <source>
        <dbReference type="ARBA" id="ARBA00023295"/>
    </source>
</evidence>
<evidence type="ECO:0000256" key="9">
    <source>
        <dbReference type="SAM" id="SignalP"/>
    </source>
</evidence>
<comment type="similarity">
    <text evidence="2">Belongs to the glycosyl hydrolase 45 (cellulase K) family.</text>
</comment>
<dbReference type="InterPro" id="IPR000334">
    <property type="entry name" value="Glyco_hydro_45"/>
</dbReference>
<evidence type="ECO:0000259" key="10">
    <source>
        <dbReference type="Pfam" id="PF02015"/>
    </source>
</evidence>
<accession>A0ABN9QB34</accession>
<keyword evidence="12" id="KW-1185">Reference proteome</keyword>
<evidence type="ECO:0000313" key="12">
    <source>
        <dbReference type="Proteomes" id="UP001189429"/>
    </source>
</evidence>
<name>A0ABN9QB34_9DINO</name>
<reference evidence="11" key="1">
    <citation type="submission" date="2023-10" db="EMBL/GenBank/DDBJ databases">
        <authorList>
            <person name="Chen Y."/>
            <person name="Shah S."/>
            <person name="Dougan E. K."/>
            <person name="Thang M."/>
            <person name="Chan C."/>
        </authorList>
    </citation>
    <scope>NUCLEOTIDE SEQUENCE [LARGE SCALE GENOMIC DNA]</scope>
</reference>
<protein>
    <recommendedName>
        <fullName evidence="3">cellulase</fullName>
        <ecNumber evidence="3">3.2.1.4</ecNumber>
    </recommendedName>
</protein>
<evidence type="ECO:0000256" key="4">
    <source>
        <dbReference type="ARBA" id="ARBA00022801"/>
    </source>
</evidence>
<proteinExistence type="inferred from homology"/>
<dbReference type="Gene3D" id="2.40.40.10">
    <property type="entry name" value="RlpA-like domain"/>
    <property type="match status" value="1"/>
</dbReference>
<keyword evidence="8" id="KW-0624">Polysaccharide degradation</keyword>
<dbReference type="Pfam" id="PF02015">
    <property type="entry name" value="Glyco_hydro_45"/>
    <property type="match status" value="1"/>
</dbReference>
<dbReference type="EC" id="3.2.1.4" evidence="3"/>
<dbReference type="SUPFAM" id="SSF50685">
    <property type="entry name" value="Barwin-like endoglucanases"/>
    <property type="match status" value="1"/>
</dbReference>
<evidence type="ECO:0000256" key="5">
    <source>
        <dbReference type="ARBA" id="ARBA00023001"/>
    </source>
</evidence>
<feature type="signal peptide" evidence="9">
    <location>
        <begin position="1"/>
        <end position="21"/>
    </location>
</feature>
<evidence type="ECO:0000313" key="11">
    <source>
        <dbReference type="EMBL" id="CAK0803085.1"/>
    </source>
</evidence>
<dbReference type="InterPro" id="IPR036908">
    <property type="entry name" value="RlpA-like_sf"/>
</dbReference>
<dbReference type="EMBL" id="CAUYUJ010002947">
    <property type="protein sequence ID" value="CAK0803085.1"/>
    <property type="molecule type" value="Genomic_DNA"/>
</dbReference>
<feature type="chain" id="PRO_5045669789" description="cellulase" evidence="9">
    <location>
        <begin position="22"/>
        <end position="401"/>
    </location>
</feature>
<sequence>RLMVQASGVSLVRSLCSGVLSLTIALALQGCVPEPQEDSAFLSSTSTAEPNEFSRWTVTTTTVSTTSSTATTTEHTETSETMTSTLVCTEFGDNCWQSRCCQNETMQCYSKDDSWASCKPACEAGAVDPNDAPEFQTPWQCLALARMPVGWVNGTFTTGYWNCCKPSCGWAGKGNVNQPPRSCWAQTHEYVADTEAQSVCSFGGAAAACPDNQPFAVNDNLSVGFAAAAVGGGHGLAGDENCGQCFELRFTDEGHPDERAGWGGSHFSLVGKTMIVQVNNIGYDLSGEHAFDIQIPGSGQGLLYNGCESQFPGVLVEDFDCGTRYGGCRNISDCDLQPAELQAGCRWRFTWYKYMVDGTNTTSNPYIQFRRVRCPALLTDISGSIPNDDASFPVIDMDSYR</sequence>
<organism evidence="11 12">
    <name type="scientific">Prorocentrum cordatum</name>
    <dbReference type="NCBI Taxonomy" id="2364126"/>
    <lineage>
        <taxon>Eukaryota</taxon>
        <taxon>Sar</taxon>
        <taxon>Alveolata</taxon>
        <taxon>Dinophyceae</taxon>
        <taxon>Prorocentrales</taxon>
        <taxon>Prorocentraceae</taxon>
        <taxon>Prorocentrum</taxon>
    </lineage>
</organism>
<feature type="domain" description="Glycosyl hydrolases family 45 active site" evidence="10">
    <location>
        <begin position="156"/>
        <end position="383"/>
    </location>
</feature>
<evidence type="ECO:0000256" key="6">
    <source>
        <dbReference type="ARBA" id="ARBA00023277"/>
    </source>
</evidence>
<comment type="catalytic activity">
    <reaction evidence="1">
        <text>Endohydrolysis of (1-&gt;4)-beta-D-glucosidic linkages in cellulose, lichenin and cereal beta-D-glucans.</text>
        <dbReference type="EC" id="3.2.1.4"/>
    </reaction>
</comment>